<keyword evidence="3" id="KW-1185">Reference proteome</keyword>
<proteinExistence type="predicted"/>
<dbReference type="GO" id="GO:0003677">
    <property type="term" value="F:DNA binding"/>
    <property type="evidence" value="ECO:0007669"/>
    <property type="project" value="UniProtKB-KW"/>
</dbReference>
<dbReference type="Proteomes" id="UP000286641">
    <property type="component" value="Unplaced"/>
</dbReference>
<evidence type="ECO:0000256" key="1">
    <source>
        <dbReference type="ARBA" id="ARBA00023125"/>
    </source>
</evidence>
<evidence type="ECO:0000259" key="2">
    <source>
        <dbReference type="PROSITE" id="PS51253"/>
    </source>
</evidence>
<dbReference type="InParanoid" id="A0A3Q7MDU4"/>
<reference key="1">
    <citation type="submission" date="2019-01" db="UniProtKB">
        <authorList>
            <consortium name="RefSeq"/>
        </authorList>
    </citation>
    <scope>IDENTIFICATION</scope>
</reference>
<dbReference type="SUPFAM" id="SSF46689">
    <property type="entry name" value="Homeodomain-like"/>
    <property type="match status" value="1"/>
</dbReference>
<name>A0A3Q7MDU4_CALUR</name>
<protein>
    <submittedName>
        <fullName evidence="4">CENPB DNA-binding domain-containing protein 1-like</fullName>
    </submittedName>
</protein>
<keyword evidence="1" id="KW-0238">DNA-binding</keyword>
<feature type="domain" description="HTH CENPB-type" evidence="2">
    <location>
        <begin position="44"/>
        <end position="106"/>
    </location>
</feature>
<dbReference type="RefSeq" id="XP_025705004.1">
    <property type="nucleotide sequence ID" value="XM_025849219.1"/>
</dbReference>
<organism evidence="3 4">
    <name type="scientific">Callorhinus ursinus</name>
    <name type="common">Northern fur seal</name>
    <dbReference type="NCBI Taxonomy" id="34884"/>
    <lineage>
        <taxon>Eukaryota</taxon>
        <taxon>Metazoa</taxon>
        <taxon>Chordata</taxon>
        <taxon>Craniata</taxon>
        <taxon>Vertebrata</taxon>
        <taxon>Euteleostomi</taxon>
        <taxon>Mammalia</taxon>
        <taxon>Eutheria</taxon>
        <taxon>Laurasiatheria</taxon>
        <taxon>Carnivora</taxon>
        <taxon>Caniformia</taxon>
        <taxon>Pinnipedia</taxon>
        <taxon>Otariidae</taxon>
        <taxon>Callorhinus</taxon>
    </lineage>
</organism>
<sequence length="106" mass="11953">MLWCFEAGEKLSRIGKVLGLSTSTVATICDNKEKIRASSQAATRLMRSRSLVMENMERLLSVWIEDQNQRNVPISVFLIQEKARSLFEDLKREQGEGAQSETFGAS</sequence>
<dbReference type="InterPro" id="IPR006600">
    <property type="entry name" value="HTH_CenpB_DNA-bd_dom"/>
</dbReference>
<evidence type="ECO:0000313" key="3">
    <source>
        <dbReference type="Proteomes" id="UP000286641"/>
    </source>
</evidence>
<gene>
    <name evidence="4" type="primary">LOC112806807</name>
</gene>
<dbReference type="Pfam" id="PF03221">
    <property type="entry name" value="HTH_Tnp_Tc5"/>
    <property type="match status" value="1"/>
</dbReference>
<accession>A0A3Q7MDU4</accession>
<reference evidence="4" key="2">
    <citation type="submission" date="2025-08" db="UniProtKB">
        <authorList>
            <consortium name="RefSeq"/>
        </authorList>
    </citation>
    <scope>IDENTIFICATION</scope>
    <source>
        <tissue evidence="4">Blood</tissue>
    </source>
</reference>
<dbReference type="AlphaFoldDB" id="A0A3Q7MDU4"/>
<dbReference type="PROSITE" id="PS51253">
    <property type="entry name" value="HTH_CENPB"/>
    <property type="match status" value="1"/>
</dbReference>
<evidence type="ECO:0000313" key="4">
    <source>
        <dbReference type="RefSeq" id="XP_025705004.1"/>
    </source>
</evidence>
<dbReference type="Gene3D" id="1.10.10.60">
    <property type="entry name" value="Homeodomain-like"/>
    <property type="match status" value="1"/>
</dbReference>
<dbReference type="InterPro" id="IPR009057">
    <property type="entry name" value="Homeodomain-like_sf"/>
</dbReference>